<evidence type="ECO:0000313" key="7">
    <source>
        <dbReference type="EMBL" id="KAI6648790.1"/>
    </source>
</evidence>
<dbReference type="SUPFAM" id="SSF57716">
    <property type="entry name" value="Glucocorticoid receptor-like (DNA-binding domain)"/>
    <property type="match status" value="1"/>
</dbReference>
<dbReference type="GO" id="GO:0008270">
    <property type="term" value="F:zinc ion binding"/>
    <property type="evidence" value="ECO:0007669"/>
    <property type="project" value="UniProtKB-KW"/>
</dbReference>
<dbReference type="GO" id="GO:0003677">
    <property type="term" value="F:DNA binding"/>
    <property type="evidence" value="ECO:0007669"/>
    <property type="project" value="UniProtKB-UniRule"/>
</dbReference>
<dbReference type="SMART" id="SM00692">
    <property type="entry name" value="DM3"/>
    <property type="match status" value="1"/>
</dbReference>
<dbReference type="SMART" id="SM00980">
    <property type="entry name" value="THAP"/>
    <property type="match status" value="1"/>
</dbReference>
<protein>
    <submittedName>
        <fullName evidence="7">Transposable element P transposase</fullName>
    </submittedName>
</protein>
<dbReference type="AlphaFoldDB" id="A0AAV7JK30"/>
<dbReference type="EMBL" id="JAKMXF010000325">
    <property type="protein sequence ID" value="KAI6648790.1"/>
    <property type="molecule type" value="Genomic_DNA"/>
</dbReference>
<evidence type="ECO:0000259" key="6">
    <source>
        <dbReference type="PROSITE" id="PS50950"/>
    </source>
</evidence>
<evidence type="ECO:0000256" key="4">
    <source>
        <dbReference type="ARBA" id="ARBA00023125"/>
    </source>
</evidence>
<reference evidence="7 8" key="1">
    <citation type="journal article" date="2023" name="BMC Biol.">
        <title>The compact genome of the sponge Oopsacas minuta (Hexactinellida) is lacking key metazoan core genes.</title>
        <authorList>
            <person name="Santini S."/>
            <person name="Schenkelaars Q."/>
            <person name="Jourda C."/>
            <person name="Duchesne M."/>
            <person name="Belahbib H."/>
            <person name="Rocher C."/>
            <person name="Selva M."/>
            <person name="Riesgo A."/>
            <person name="Vervoort M."/>
            <person name="Leys S.P."/>
            <person name="Kodjabachian L."/>
            <person name="Le Bivic A."/>
            <person name="Borchiellini C."/>
            <person name="Claverie J.M."/>
            <person name="Renard E."/>
        </authorList>
    </citation>
    <scope>NUCLEOTIDE SEQUENCE [LARGE SCALE GENOMIC DNA]</scope>
    <source>
        <strain evidence="7">SPO-2</strain>
    </source>
</reference>
<keyword evidence="4 5" id="KW-0238">DNA-binding</keyword>
<dbReference type="PANTHER" id="PTHR46927:SF3">
    <property type="entry name" value="THAP-TYPE DOMAIN-CONTAINING PROTEIN"/>
    <property type="match status" value="1"/>
</dbReference>
<name>A0AAV7JK30_9METZ</name>
<dbReference type="Proteomes" id="UP001165289">
    <property type="component" value="Unassembled WGS sequence"/>
</dbReference>
<proteinExistence type="predicted"/>
<keyword evidence="3" id="KW-0862">Zinc</keyword>
<dbReference type="InterPro" id="IPR052224">
    <property type="entry name" value="THAP_domain_protein"/>
</dbReference>
<feature type="domain" description="THAP-type" evidence="6">
    <location>
        <begin position="1"/>
        <end position="95"/>
    </location>
</feature>
<keyword evidence="2 5" id="KW-0863">Zinc-finger</keyword>
<dbReference type="PROSITE" id="PS50950">
    <property type="entry name" value="ZF_THAP"/>
    <property type="match status" value="1"/>
</dbReference>
<organism evidence="7 8">
    <name type="scientific">Oopsacas minuta</name>
    <dbReference type="NCBI Taxonomy" id="111878"/>
    <lineage>
        <taxon>Eukaryota</taxon>
        <taxon>Metazoa</taxon>
        <taxon>Porifera</taxon>
        <taxon>Hexactinellida</taxon>
        <taxon>Hexasterophora</taxon>
        <taxon>Lyssacinosida</taxon>
        <taxon>Leucopsacidae</taxon>
        <taxon>Oopsacas</taxon>
    </lineage>
</organism>
<evidence type="ECO:0000256" key="2">
    <source>
        <dbReference type="ARBA" id="ARBA00022771"/>
    </source>
</evidence>
<comment type="caution">
    <text evidence="7">The sequence shown here is derived from an EMBL/GenBank/DDBJ whole genome shotgun (WGS) entry which is preliminary data.</text>
</comment>
<dbReference type="InterPro" id="IPR006612">
    <property type="entry name" value="THAP_Znf"/>
</dbReference>
<accession>A0AAV7JK30</accession>
<evidence type="ECO:0000313" key="8">
    <source>
        <dbReference type="Proteomes" id="UP001165289"/>
    </source>
</evidence>
<gene>
    <name evidence="7" type="ORF">LOD99_7053</name>
</gene>
<evidence type="ECO:0000256" key="3">
    <source>
        <dbReference type="ARBA" id="ARBA00022833"/>
    </source>
</evidence>
<sequence>MTCLVPGCKSNYHSQGDSYVPTFSFPTDVETREKWFRAIPRPKGDYEENKRFLVCIHHFREEDIERNIEYYNGVEMIKMPRKKVVLKKFAVPSIFPNCPTYFTDAVAKTQRLSLDDKEEKRMQDVYKKSRTEFQETEAKFRISSLSCIISKLHMIELPNGWLFHRPDSSNILFLKIQFCDEVSTIERYIIVDESLFCKSFYKEKNKIQLSSSSINDISTNTNTSATSLIQHVENSIHSLGQAIDTLEHTDSKLYFEIAEASLRMCLTFLLDQLKYLIIDKHARRYNIITLVFCLKIHGISPACYRLIQGSNCLTFPHERNLLKVKNSIGLESDYTKILREVATTFNNLERHVILQMDEVHIRGDASYKGGRVIGSIDNPNDPYTTVFSMMVSSLSAKFSTIVRLIPLGSSSAESLYPIVRSTICDIEACGLFVEVVCTDNYPLNVRLYKLFSTSSKLEPKVQHPCNPHRNLILLFDSVHIIKCIRNNWLNLKNIDNTFIFPKFDECLVSIQNIIDTNKNFYLSIPRASISTANLTSKSVYPDICYARFQDIRDLFRSDRCNLLKRAPKLTAKACWPSSLERQNVSFALKIFHETTSAGLLAWKIENATKHINQTVDFLDLINRIWKIFNVNWVGKNIRFNDEFSAPIYPDDFQLLFLNNVVSWLDSWVNLPFLSGKLTPQTFTSFRHTCEALPLLVKQLTENCGYQYLLTARIQNDALEHHFGLYRQMSGSHYQISFNQVLESERRLQLSNLLKVFDIKYGLADNVSLKEYLRQFADDCEFISDEKQLDIEPYMTILNDISLIELEVSQIECLIYIAGYAVFSYIKKSNTCQSCYDLLTTDRLLEVNNDVGSQYTLINLVDRGSLKYPSSCVVKYVTILYKAFLMIDNCDSLSKKFYSAQSRSLLVLISMTIISEKYTDVWNDCCSCGVWNRDILKKLCVTWSNIILSKRVRNYNFMVLNRDNTKLKKIQIIFLCSFLDHFTVRILCRRLKLLYCYSICYVQLDVYDSIIYYCYYY</sequence>
<dbReference type="Pfam" id="PF05485">
    <property type="entry name" value="THAP"/>
    <property type="match status" value="1"/>
</dbReference>
<keyword evidence="8" id="KW-1185">Reference proteome</keyword>
<evidence type="ECO:0000256" key="5">
    <source>
        <dbReference type="PROSITE-ProRule" id="PRU00309"/>
    </source>
</evidence>
<dbReference type="Pfam" id="PF21787">
    <property type="entry name" value="TNP-like_RNaseH_N"/>
    <property type="match status" value="1"/>
</dbReference>
<keyword evidence="1" id="KW-0479">Metal-binding</keyword>
<evidence type="ECO:0000256" key="1">
    <source>
        <dbReference type="ARBA" id="ARBA00022723"/>
    </source>
</evidence>
<dbReference type="PANTHER" id="PTHR46927">
    <property type="entry name" value="AGAP005574-PA"/>
    <property type="match status" value="1"/>
</dbReference>
<dbReference type="InterPro" id="IPR048365">
    <property type="entry name" value="TNP-like_RNaseH_N"/>
</dbReference>